<dbReference type="PANTHER" id="PTHR21581">
    <property type="entry name" value="D-ALANYL-D-ALANINE CARBOXYPEPTIDASE"/>
    <property type="match status" value="1"/>
</dbReference>
<feature type="compositionally biased region" description="Low complexity" evidence="1">
    <location>
        <begin position="264"/>
        <end position="275"/>
    </location>
</feature>
<feature type="compositionally biased region" description="Low complexity" evidence="1">
    <location>
        <begin position="52"/>
        <end position="64"/>
    </location>
</feature>
<feature type="region of interest" description="Disordered" evidence="1">
    <location>
        <begin position="263"/>
        <end position="303"/>
    </location>
</feature>
<dbReference type="Proteomes" id="UP001445076">
    <property type="component" value="Unassembled WGS sequence"/>
</dbReference>
<dbReference type="EMBL" id="JARKIK010000044">
    <property type="protein sequence ID" value="KAK8736512.1"/>
    <property type="molecule type" value="Genomic_DNA"/>
</dbReference>
<feature type="region of interest" description="Disordered" evidence="1">
    <location>
        <begin position="25"/>
        <end position="69"/>
    </location>
</feature>
<evidence type="ECO:0000256" key="1">
    <source>
        <dbReference type="SAM" id="MobiDB-lite"/>
    </source>
</evidence>
<name>A0AAW0XAA1_CHEQU</name>
<protein>
    <recommendedName>
        <fullName evidence="4">Trafficking protein particle complex subunit 12</fullName>
    </recommendedName>
</protein>
<reference evidence="2 3" key="1">
    <citation type="journal article" date="2024" name="BMC Genomics">
        <title>Genome assembly of redclaw crayfish (Cherax quadricarinatus) provides insights into its immune adaptation and hypoxia tolerance.</title>
        <authorList>
            <person name="Liu Z."/>
            <person name="Zheng J."/>
            <person name="Li H."/>
            <person name="Fang K."/>
            <person name="Wang S."/>
            <person name="He J."/>
            <person name="Zhou D."/>
            <person name="Weng S."/>
            <person name="Chi M."/>
            <person name="Gu Z."/>
            <person name="He J."/>
            <person name="Li F."/>
            <person name="Wang M."/>
        </authorList>
    </citation>
    <scope>NUCLEOTIDE SEQUENCE [LARGE SCALE GENOMIC DNA]</scope>
    <source>
        <strain evidence="2">ZL_2023a</strain>
    </source>
</reference>
<dbReference type="PANTHER" id="PTHR21581:SF6">
    <property type="entry name" value="TRAFFICKING PROTEIN PARTICLE COMPLEX SUBUNIT 12"/>
    <property type="match status" value="1"/>
</dbReference>
<proteinExistence type="predicted"/>
<evidence type="ECO:0000313" key="3">
    <source>
        <dbReference type="Proteomes" id="UP001445076"/>
    </source>
</evidence>
<dbReference type="SUPFAM" id="SSF48452">
    <property type="entry name" value="TPR-like"/>
    <property type="match status" value="1"/>
</dbReference>
<dbReference type="GO" id="GO:0005794">
    <property type="term" value="C:Golgi apparatus"/>
    <property type="evidence" value="ECO:0007669"/>
    <property type="project" value="TreeGrafter"/>
</dbReference>
<dbReference type="Gene3D" id="1.25.40.10">
    <property type="entry name" value="Tetratricopeptide repeat domain"/>
    <property type="match status" value="1"/>
</dbReference>
<organism evidence="2 3">
    <name type="scientific">Cherax quadricarinatus</name>
    <name type="common">Australian red claw crayfish</name>
    <dbReference type="NCBI Taxonomy" id="27406"/>
    <lineage>
        <taxon>Eukaryota</taxon>
        <taxon>Metazoa</taxon>
        <taxon>Ecdysozoa</taxon>
        <taxon>Arthropoda</taxon>
        <taxon>Crustacea</taxon>
        <taxon>Multicrustacea</taxon>
        <taxon>Malacostraca</taxon>
        <taxon>Eumalacostraca</taxon>
        <taxon>Eucarida</taxon>
        <taxon>Decapoda</taxon>
        <taxon>Pleocyemata</taxon>
        <taxon>Astacidea</taxon>
        <taxon>Parastacoidea</taxon>
        <taxon>Parastacidae</taxon>
        <taxon>Cherax</taxon>
    </lineage>
</organism>
<feature type="compositionally biased region" description="Polar residues" evidence="1">
    <location>
        <begin position="25"/>
        <end position="51"/>
    </location>
</feature>
<dbReference type="InterPro" id="IPR011990">
    <property type="entry name" value="TPR-like_helical_dom_sf"/>
</dbReference>
<dbReference type="AlphaFoldDB" id="A0AAW0XAA1"/>
<sequence>MSGHLDGQSENSSCNHINDNSISFFDHLSSTPQDVTTEPVSQQSGMATPMNSAASSHSTSTTPANIAVGHLSPYPSQAIPLVSQQAIISTPDNSSQQQGVVQPLNVTYQQASPAAPSLPLASQQEWPVSPQSYPINHQISHLTPQSVSATPFNIPLTPHYNPSTQDSSFPTQIQTPEPPKNYSLNQFAVPTQLTPIQSAMMMSMTTSMLVTNTSPNASMDVEATTVKFQQASLDSDTDVNIPPQPSITNLSNVSSDSISVLNLTSTNPSASPTPSHQKNLVANPKPPTNINPSQESSVDKSKQNESKLFKYFSTTKNANPFESIGGQSSGSNSDSAMINPVYMSPTDSFNISNAIPSPDSFLTPATEQDVFTASLLSSDADRRHDAWIPSDTTRQALIAMSTSPPGTYFPEKELLTMPGIAVKEDFGDPVKNLVRTYLGEEYASKRVVLTAASVTQDDRGLRQLIASGCYHAAVNLTTQLLTVYGQGEGRAGHPSKHTAHSIQLWFTRIALLIKLRRFSLAEVECQYFGDLDAPDLYFEFYPELYGGRKGSMVPFGFRLLVAELPQHLGKHTQALDRLNALLKTCNEIIENLNTGLSEDGSTLEMTLNMRDDSLKLWRTRRHRIIYSITNCAVSLKDFRLAGGLLERLIQEDPNSAAGLYSALGRLCLQLGDVTAAQDTFNHYLEHTPPPPHHDPVQGLLHSAYISIAQNAFKDAAEILQQAHKINPNNGLVINNLGVCFMYTGRVRKAINLVEGAVFSQPERFLHEAIVLNLATMYELESSNAHQNKLKLLNLIAQHKGDSFNVAALKLQPQ</sequence>
<dbReference type="Pfam" id="PF14559">
    <property type="entry name" value="TPR_19"/>
    <property type="match status" value="1"/>
</dbReference>
<evidence type="ECO:0008006" key="4">
    <source>
        <dbReference type="Google" id="ProtNLM"/>
    </source>
</evidence>
<evidence type="ECO:0000313" key="2">
    <source>
        <dbReference type="EMBL" id="KAK8736512.1"/>
    </source>
</evidence>
<keyword evidence="3" id="KW-1185">Reference proteome</keyword>
<accession>A0AAW0XAA1</accession>
<comment type="caution">
    <text evidence="2">The sequence shown here is derived from an EMBL/GenBank/DDBJ whole genome shotgun (WGS) entry which is preliminary data.</text>
</comment>
<dbReference type="GO" id="GO:0030008">
    <property type="term" value="C:TRAPP complex"/>
    <property type="evidence" value="ECO:0007669"/>
    <property type="project" value="TreeGrafter"/>
</dbReference>
<gene>
    <name evidence="2" type="ORF">OTU49_005048</name>
</gene>